<keyword evidence="2 3" id="KW-0040">ANK repeat</keyword>
<evidence type="ECO:0000256" key="3">
    <source>
        <dbReference type="PROSITE-ProRule" id="PRU00023"/>
    </source>
</evidence>
<feature type="repeat" description="ANK" evidence="3">
    <location>
        <begin position="605"/>
        <end position="638"/>
    </location>
</feature>
<reference evidence="4" key="1">
    <citation type="submission" date="2006-10" db="EMBL/GenBank/DDBJ databases">
        <authorList>
            <person name="Amadeo P."/>
            <person name="Zhao Q."/>
            <person name="Wortman J."/>
            <person name="Fraser-Liggett C."/>
            <person name="Carlton J."/>
        </authorList>
    </citation>
    <scope>NUCLEOTIDE SEQUENCE</scope>
    <source>
        <strain evidence="4">G3</strain>
    </source>
</reference>
<dbReference type="OrthoDB" id="423576at2759"/>
<dbReference type="RefSeq" id="XP_001300289.1">
    <property type="nucleotide sequence ID" value="XM_001300288.1"/>
</dbReference>
<evidence type="ECO:0000256" key="1">
    <source>
        <dbReference type="ARBA" id="ARBA00022737"/>
    </source>
</evidence>
<accession>A2G663</accession>
<dbReference type="SUPFAM" id="SSF48403">
    <property type="entry name" value="Ankyrin repeat"/>
    <property type="match status" value="2"/>
</dbReference>
<dbReference type="Pfam" id="PF12796">
    <property type="entry name" value="Ank_2"/>
    <property type="match status" value="3"/>
</dbReference>
<dbReference type="eggNOG" id="KOG4177">
    <property type="taxonomic scope" value="Eukaryota"/>
</dbReference>
<organism evidence="4 5">
    <name type="scientific">Trichomonas vaginalis (strain ATCC PRA-98 / G3)</name>
    <dbReference type="NCBI Taxonomy" id="412133"/>
    <lineage>
        <taxon>Eukaryota</taxon>
        <taxon>Metamonada</taxon>
        <taxon>Parabasalia</taxon>
        <taxon>Trichomonadida</taxon>
        <taxon>Trichomonadidae</taxon>
        <taxon>Trichomonas</taxon>
    </lineage>
</organism>
<dbReference type="InterPro" id="IPR002110">
    <property type="entry name" value="Ankyrin_rpt"/>
</dbReference>
<dbReference type="InParanoid" id="A2G663"/>
<dbReference type="EMBL" id="DS114466">
    <property type="protein sequence ID" value="EAX87359.1"/>
    <property type="molecule type" value="Genomic_DNA"/>
</dbReference>
<evidence type="ECO:0000313" key="4">
    <source>
        <dbReference type="EMBL" id="EAX87359.1"/>
    </source>
</evidence>
<sequence>MNTNYLELPKLIWDDDGTCSNKNIQIISKHISQGHTNSKEISNIINTFIHLNPHKAIIYLKYIPSLILKYPDMIFFSRYIICEFWKELSTFTSIPNEEEVIYEKDTLLYFLFNDLPDNIRKFDLDQKVLSSDIIGSYLYLPKDKDLNLLEVSALFGSLKMFNYLKEKITSNPLELIKYAIIGRNKSIIDQIMIEETSEINDLKASFFVECQGEINWNSAIKFYNYSLLQNCDLNHVDTNGENAIQSAIKNNRLFLVRHIINNNNPPNLLQYLILSMNENKYQIFKELITKEKNIDNMIKLIQISFKHDIKYFIQIISSIKNKDIGGIIKIIVNCGDEKYVQEFMKHIKIREYQDPENLVYIILPFCIDIDIYRYLFSMIHDKKKSYNCKLFSLCVAILKKNYDLVDVLIELGTDLNGHINSIYIQLPIQIFMLYVCTADQCIYPIFQALQNDDEKMFKYILDKGYDINHRLSDGMTTLMRIVLFPEQRYIKYLQILINHGAYMEMRDKQASTVLEISILINNIEAVKCLCKNGARLNYNKIEKEYTIYTPLNAAMKTRNYNIANILVSYGAKDVDPLMANQKDGLEMLRFIFTKVLNVRTWRNSNNMTALMIFAENNPDPRFLEELIKLGADVNETDEVGTTAIVTATNLNRLENIKYLVSQGANINCVSQMQNLVDIAVRNNQEKTLELLFKLGAKINQNSLLDHPIFMAIHYHNFSMAKILLENGEDPNSRKKGFLITTYDHGTKANERSDDKTWMISDETPLIAAIRENCYPIVDLLLKHHADVNIITKSGLNAVFASILKRNEKIFDILLLYNPDLTKPFYGDSSLSIQNGETPIMLAKRLQLHGIVKKINRLIPLK</sequence>
<dbReference type="Proteomes" id="UP000001542">
    <property type="component" value="Unassembled WGS sequence"/>
</dbReference>
<dbReference type="SMR" id="A2G663"/>
<reference evidence="4" key="2">
    <citation type="journal article" date="2007" name="Science">
        <title>Draft genome sequence of the sexually transmitted pathogen Trichomonas vaginalis.</title>
        <authorList>
            <person name="Carlton J.M."/>
            <person name="Hirt R.P."/>
            <person name="Silva J.C."/>
            <person name="Delcher A.L."/>
            <person name="Schatz M."/>
            <person name="Zhao Q."/>
            <person name="Wortman J.R."/>
            <person name="Bidwell S.L."/>
            <person name="Alsmark U.C.M."/>
            <person name="Besteiro S."/>
            <person name="Sicheritz-Ponten T."/>
            <person name="Noel C.J."/>
            <person name="Dacks J.B."/>
            <person name="Foster P.G."/>
            <person name="Simillion C."/>
            <person name="Van de Peer Y."/>
            <person name="Miranda-Saavedra D."/>
            <person name="Barton G.J."/>
            <person name="Westrop G.D."/>
            <person name="Mueller S."/>
            <person name="Dessi D."/>
            <person name="Fiori P.L."/>
            <person name="Ren Q."/>
            <person name="Paulsen I."/>
            <person name="Zhang H."/>
            <person name="Bastida-Corcuera F.D."/>
            <person name="Simoes-Barbosa A."/>
            <person name="Brown M.T."/>
            <person name="Hayes R.D."/>
            <person name="Mukherjee M."/>
            <person name="Okumura C.Y."/>
            <person name="Schneider R."/>
            <person name="Smith A.J."/>
            <person name="Vanacova S."/>
            <person name="Villalvazo M."/>
            <person name="Haas B.J."/>
            <person name="Pertea M."/>
            <person name="Feldblyum T.V."/>
            <person name="Utterback T.R."/>
            <person name="Shu C.L."/>
            <person name="Osoegawa K."/>
            <person name="de Jong P.J."/>
            <person name="Hrdy I."/>
            <person name="Horvathova L."/>
            <person name="Zubacova Z."/>
            <person name="Dolezal P."/>
            <person name="Malik S.B."/>
            <person name="Logsdon J.M. Jr."/>
            <person name="Henze K."/>
            <person name="Gupta A."/>
            <person name="Wang C.C."/>
            <person name="Dunne R.L."/>
            <person name="Upcroft J.A."/>
            <person name="Upcroft P."/>
            <person name="White O."/>
            <person name="Salzberg S.L."/>
            <person name="Tang P."/>
            <person name="Chiu C.-H."/>
            <person name="Lee Y.-S."/>
            <person name="Embley T.M."/>
            <person name="Coombs G.H."/>
            <person name="Mottram J.C."/>
            <person name="Tachezy J."/>
            <person name="Fraser-Liggett C.M."/>
            <person name="Johnson P.J."/>
        </authorList>
    </citation>
    <scope>NUCLEOTIDE SEQUENCE [LARGE SCALE GENOMIC DNA]</scope>
    <source>
        <strain evidence="4">G3</strain>
    </source>
</reference>
<keyword evidence="5" id="KW-1185">Reference proteome</keyword>
<proteinExistence type="predicted"/>
<name>A2G663_TRIV3</name>
<dbReference type="VEuPathDB" id="TrichDB:TVAG_176410"/>
<feature type="repeat" description="ANK" evidence="3">
    <location>
        <begin position="639"/>
        <end position="671"/>
    </location>
</feature>
<dbReference type="VEuPathDB" id="TrichDB:TVAGG3_0820000"/>
<keyword evidence="1" id="KW-0677">Repeat</keyword>
<dbReference type="PROSITE" id="PS50088">
    <property type="entry name" value="ANK_REPEAT"/>
    <property type="match status" value="3"/>
</dbReference>
<evidence type="ECO:0000313" key="5">
    <source>
        <dbReference type="Proteomes" id="UP000001542"/>
    </source>
</evidence>
<protein>
    <submittedName>
        <fullName evidence="4">Uncharacterized protein</fullName>
    </submittedName>
</protein>
<gene>
    <name evidence="4" type="ORF">TVAG_176410</name>
</gene>
<dbReference type="STRING" id="5722.A2G663"/>
<feature type="repeat" description="ANK" evidence="3">
    <location>
        <begin position="760"/>
        <end position="792"/>
    </location>
</feature>
<dbReference type="PANTHER" id="PTHR24198:SF165">
    <property type="entry name" value="ANKYRIN REPEAT-CONTAINING PROTEIN-RELATED"/>
    <property type="match status" value="1"/>
</dbReference>
<dbReference type="InterPro" id="IPR036770">
    <property type="entry name" value="Ankyrin_rpt-contain_sf"/>
</dbReference>
<dbReference type="SMART" id="SM00248">
    <property type="entry name" value="ANK"/>
    <property type="match status" value="13"/>
</dbReference>
<dbReference type="AlphaFoldDB" id="A2G663"/>
<dbReference type="KEGG" id="tva:4745007"/>
<dbReference type="PANTHER" id="PTHR24198">
    <property type="entry name" value="ANKYRIN REPEAT AND PROTEIN KINASE DOMAIN-CONTAINING PROTEIN"/>
    <property type="match status" value="1"/>
</dbReference>
<evidence type="ECO:0000256" key="2">
    <source>
        <dbReference type="ARBA" id="ARBA00023043"/>
    </source>
</evidence>
<dbReference type="Gene3D" id="1.25.40.20">
    <property type="entry name" value="Ankyrin repeat-containing domain"/>
    <property type="match status" value="3"/>
</dbReference>